<evidence type="ECO:0000313" key="1">
    <source>
        <dbReference type="EMBL" id="CZT14057.1"/>
    </source>
</evidence>
<name>A0A2D3URH7_9PEZI</name>
<proteinExistence type="predicted"/>
<dbReference type="EMBL" id="FJUY01000001">
    <property type="protein sequence ID" value="CZT14057.1"/>
    <property type="molecule type" value="Genomic_DNA"/>
</dbReference>
<dbReference type="Proteomes" id="UP000225277">
    <property type="component" value="Unassembled WGS sequence"/>
</dbReference>
<gene>
    <name evidence="1" type="ORF">RCC_00032</name>
</gene>
<sequence>MDKWPYDVKLRNVEGYERWATRARQYFQRLDIWKFIDPEGQPYPVEPSRPIAQLMPTEQELEKARRDPDPKGLAMLERNKHVIEQQEAEYLAHAEKLEAGYQYLERTVRVGNRTIIKKSRSLRANFLALRNAYEPDYPTRRMLYDRELEELREGPSRYGNWSDEYREWALSWIDLEFRMRKHGIAGCWDMHQEFFEAMDQFDRGMSTVLWNAAFTGKGGNPQPFEETVEHSLDIVEHRSSGAPGIAI</sequence>
<accession>A0A2D3URH7</accession>
<dbReference type="AlphaFoldDB" id="A0A2D3URH7"/>
<organism evidence="1 2">
    <name type="scientific">Ramularia collo-cygni</name>
    <dbReference type="NCBI Taxonomy" id="112498"/>
    <lineage>
        <taxon>Eukaryota</taxon>
        <taxon>Fungi</taxon>
        <taxon>Dikarya</taxon>
        <taxon>Ascomycota</taxon>
        <taxon>Pezizomycotina</taxon>
        <taxon>Dothideomycetes</taxon>
        <taxon>Dothideomycetidae</taxon>
        <taxon>Mycosphaerellales</taxon>
        <taxon>Mycosphaerellaceae</taxon>
        <taxon>Ramularia</taxon>
    </lineage>
</organism>
<evidence type="ECO:0000313" key="2">
    <source>
        <dbReference type="Proteomes" id="UP000225277"/>
    </source>
</evidence>
<protein>
    <recommendedName>
        <fullName evidence="3">DUF4219 domain-containing protein</fullName>
    </recommendedName>
</protein>
<keyword evidence="2" id="KW-1185">Reference proteome</keyword>
<evidence type="ECO:0008006" key="3">
    <source>
        <dbReference type="Google" id="ProtNLM"/>
    </source>
</evidence>
<dbReference type="GeneID" id="35595439"/>
<reference evidence="1 2" key="1">
    <citation type="submission" date="2016-03" db="EMBL/GenBank/DDBJ databases">
        <authorList>
            <person name="Ploux O."/>
        </authorList>
    </citation>
    <scope>NUCLEOTIDE SEQUENCE [LARGE SCALE GENOMIC DNA]</scope>
    <source>
        <strain evidence="1 2">URUG2</strain>
    </source>
</reference>
<dbReference type="RefSeq" id="XP_023620955.1">
    <property type="nucleotide sequence ID" value="XM_023765187.1"/>
</dbReference>